<dbReference type="InterPro" id="IPR037004">
    <property type="entry name" value="Exonuc_VII_ssu_sf"/>
</dbReference>
<dbReference type="Proteomes" id="UP001597525">
    <property type="component" value="Unassembled WGS sequence"/>
</dbReference>
<evidence type="ECO:0000256" key="3">
    <source>
        <dbReference type="ARBA" id="ARBA00022722"/>
    </source>
</evidence>
<sequence length="78" mass="8605">MTADYTYEEAFQELQLIVSDIESGQINIDDLTTKIQRAAALIAVCKAKLSASEVEVEKLLAKLHAEHESGINPSNEEE</sequence>
<evidence type="ECO:0000256" key="4">
    <source>
        <dbReference type="ARBA" id="ARBA00022801"/>
    </source>
</evidence>
<keyword evidence="2 6" id="KW-0963">Cytoplasm</keyword>
<keyword evidence="3 6" id="KW-0540">Nuclease</keyword>
<dbReference type="Pfam" id="PF02609">
    <property type="entry name" value="Exonuc_VII_S"/>
    <property type="match status" value="1"/>
</dbReference>
<dbReference type="Gene3D" id="1.10.287.1040">
    <property type="entry name" value="Exonuclease VII, small subunit"/>
    <property type="match status" value="1"/>
</dbReference>
<evidence type="ECO:0000313" key="7">
    <source>
        <dbReference type="EMBL" id="MFD2969179.1"/>
    </source>
</evidence>
<comment type="caution">
    <text evidence="7">The sequence shown here is derived from an EMBL/GenBank/DDBJ whole genome shotgun (WGS) entry which is preliminary data.</text>
</comment>
<dbReference type="HAMAP" id="MF_00337">
    <property type="entry name" value="Exonuc_7_S"/>
    <property type="match status" value="1"/>
</dbReference>
<dbReference type="InterPro" id="IPR003761">
    <property type="entry name" value="Exonuc_VII_S"/>
</dbReference>
<comment type="function">
    <text evidence="6">Bidirectionally degrades single-stranded DNA into large acid-insoluble oligonucleotides, which are then degraded further into small acid-soluble oligonucleotides.</text>
</comment>
<dbReference type="EC" id="3.1.11.6" evidence="6"/>
<evidence type="ECO:0000313" key="8">
    <source>
        <dbReference type="Proteomes" id="UP001597525"/>
    </source>
</evidence>
<evidence type="ECO:0000256" key="5">
    <source>
        <dbReference type="ARBA" id="ARBA00022839"/>
    </source>
</evidence>
<evidence type="ECO:0000256" key="1">
    <source>
        <dbReference type="ARBA" id="ARBA00009998"/>
    </source>
</evidence>
<name>A0ABW6BLI0_9SPHI</name>
<dbReference type="NCBIfam" id="TIGR01280">
    <property type="entry name" value="xseB"/>
    <property type="match status" value="1"/>
</dbReference>
<protein>
    <recommendedName>
        <fullName evidence="6">Exodeoxyribonuclease 7 small subunit</fullName>
        <ecNumber evidence="6">3.1.11.6</ecNumber>
    </recommendedName>
    <alternativeName>
        <fullName evidence="6">Exodeoxyribonuclease VII small subunit</fullName>
        <shortName evidence="6">Exonuclease VII small subunit</shortName>
    </alternativeName>
</protein>
<accession>A0ABW6BLI0</accession>
<evidence type="ECO:0000256" key="6">
    <source>
        <dbReference type="HAMAP-Rule" id="MF_00337"/>
    </source>
</evidence>
<keyword evidence="4 6" id="KW-0378">Hydrolase</keyword>
<organism evidence="7 8">
    <name type="scientific">Sphingobacterium bambusae</name>
    <dbReference type="NCBI Taxonomy" id="662858"/>
    <lineage>
        <taxon>Bacteria</taxon>
        <taxon>Pseudomonadati</taxon>
        <taxon>Bacteroidota</taxon>
        <taxon>Sphingobacteriia</taxon>
        <taxon>Sphingobacteriales</taxon>
        <taxon>Sphingobacteriaceae</taxon>
        <taxon>Sphingobacterium</taxon>
    </lineage>
</organism>
<gene>
    <name evidence="6 7" type="primary">xseB</name>
    <name evidence="7" type="ORF">ACFS7Y_17425</name>
</gene>
<dbReference type="GO" id="GO:0008855">
    <property type="term" value="F:exodeoxyribonuclease VII activity"/>
    <property type="evidence" value="ECO:0007669"/>
    <property type="project" value="UniProtKB-EC"/>
</dbReference>
<reference evidence="8" key="1">
    <citation type="journal article" date="2019" name="Int. J. Syst. Evol. Microbiol.">
        <title>The Global Catalogue of Microorganisms (GCM) 10K type strain sequencing project: providing services to taxonomists for standard genome sequencing and annotation.</title>
        <authorList>
            <consortium name="The Broad Institute Genomics Platform"/>
            <consortium name="The Broad Institute Genome Sequencing Center for Infectious Disease"/>
            <person name="Wu L."/>
            <person name="Ma J."/>
        </authorList>
    </citation>
    <scope>NUCLEOTIDE SEQUENCE [LARGE SCALE GENOMIC DNA]</scope>
    <source>
        <strain evidence="8">KCTC 22814</strain>
    </source>
</reference>
<comment type="subunit">
    <text evidence="6">Heterooligomer composed of large and small subunits.</text>
</comment>
<dbReference type="EMBL" id="JBHUPB010000012">
    <property type="protein sequence ID" value="MFD2969179.1"/>
    <property type="molecule type" value="Genomic_DNA"/>
</dbReference>
<dbReference type="RefSeq" id="WP_320186392.1">
    <property type="nucleotide sequence ID" value="NZ_CP138332.1"/>
</dbReference>
<dbReference type="SUPFAM" id="SSF116842">
    <property type="entry name" value="XseB-like"/>
    <property type="match status" value="1"/>
</dbReference>
<keyword evidence="8" id="KW-1185">Reference proteome</keyword>
<comment type="catalytic activity">
    <reaction evidence="6">
        <text>Exonucleolytic cleavage in either 5'- to 3'- or 3'- to 5'-direction to yield nucleoside 5'-phosphates.</text>
        <dbReference type="EC" id="3.1.11.6"/>
    </reaction>
</comment>
<keyword evidence="5 6" id="KW-0269">Exonuclease</keyword>
<evidence type="ECO:0000256" key="2">
    <source>
        <dbReference type="ARBA" id="ARBA00022490"/>
    </source>
</evidence>
<proteinExistence type="inferred from homology"/>
<comment type="similarity">
    <text evidence="1 6">Belongs to the XseB family.</text>
</comment>
<comment type="subcellular location">
    <subcellularLocation>
        <location evidence="6">Cytoplasm</location>
    </subcellularLocation>
</comment>